<dbReference type="UniPathway" id="UPA00344"/>
<dbReference type="EMBL" id="CP017298">
    <property type="protein sequence ID" value="AOS47727.1"/>
    <property type="molecule type" value="Genomic_DNA"/>
</dbReference>
<evidence type="ECO:0000256" key="5">
    <source>
        <dbReference type="RuleBase" id="RU365090"/>
    </source>
</evidence>
<dbReference type="PANTHER" id="PTHR10192">
    <property type="entry name" value="MOLYBDOPTERIN BIOSYNTHESIS PROTEIN"/>
    <property type="match status" value="1"/>
</dbReference>
<dbReference type="OrthoDB" id="9804758at2"/>
<dbReference type="CDD" id="cd00887">
    <property type="entry name" value="MoeA"/>
    <property type="match status" value="1"/>
</dbReference>
<dbReference type="Gene3D" id="3.40.980.10">
    <property type="entry name" value="MoaB/Mog-like domain"/>
    <property type="match status" value="1"/>
</dbReference>
<keyword evidence="8" id="KW-1185">Reference proteome</keyword>
<dbReference type="Pfam" id="PF03453">
    <property type="entry name" value="MoeA_N"/>
    <property type="match status" value="1"/>
</dbReference>
<evidence type="ECO:0000256" key="2">
    <source>
        <dbReference type="ARBA" id="ARBA00010763"/>
    </source>
</evidence>
<dbReference type="GO" id="GO:0061599">
    <property type="term" value="F:molybdopterin molybdotransferase activity"/>
    <property type="evidence" value="ECO:0007669"/>
    <property type="project" value="UniProtKB-UniRule"/>
</dbReference>
<dbReference type="AlphaFoldDB" id="A0A1D8B3L1"/>
<keyword evidence="5 7" id="KW-0808">Transferase</keyword>
<dbReference type="SUPFAM" id="SSF63882">
    <property type="entry name" value="MoeA N-terminal region -like"/>
    <property type="match status" value="1"/>
</dbReference>
<proteinExistence type="inferred from homology"/>
<dbReference type="STRING" id="178339.BH719_07630"/>
<dbReference type="InterPro" id="IPR036425">
    <property type="entry name" value="MoaB/Mog-like_dom_sf"/>
</dbReference>
<dbReference type="NCBIfam" id="NF045515">
    <property type="entry name" value="Glp_gephyrin"/>
    <property type="match status" value="1"/>
</dbReference>
<accession>A0A1D8B3L1</accession>
<dbReference type="KEGG" id="phon:BH719_07630"/>
<sequence>MRDPELTIPEHRDLVEALAQPLPAVEAPLESCAGAVLAEDVRAAVPVPPFTNSAMDGFALRFDDIAGLAAPVALPVLGDIPAGDAVPRECRPGAAWRIMTGAPMPDGADTVVRVEATDHSPGVAEAPGAVTISRLPERGADVRHQGEAVEPGDLVVRAGAVLRGQELAAAASVGHGALRVHPRPRVLIVTTGAELAAAGDGLAHGQIPDSNGFLLRGLVEEAGGAVAAHLRTGDSPGQLRDALDRAPQADLVITAGGISQGAHEVVRRALGADAGFHRVAQQPGGPQGVGRTRVGSGEAPVICLPGNPVSVFVSFHVYVARALAVMARRLPKRRGITAPRTAPAVAAASWRSPRGKTQFIPLRAASADEAGAAGLSAPSAAPPVPPVAIPVVPVHALGSRSHLVASLPGADFIGVVPPATTRVGPGDQLDVIDCSHRDAAAGGAR</sequence>
<comment type="catalytic activity">
    <reaction evidence="4">
        <text>adenylyl-molybdopterin + molybdate = Mo-molybdopterin + AMP + H(+)</text>
        <dbReference type="Rhea" id="RHEA:35047"/>
        <dbReference type="ChEBI" id="CHEBI:15378"/>
        <dbReference type="ChEBI" id="CHEBI:36264"/>
        <dbReference type="ChEBI" id="CHEBI:62727"/>
        <dbReference type="ChEBI" id="CHEBI:71302"/>
        <dbReference type="ChEBI" id="CHEBI:456215"/>
        <dbReference type="EC" id="2.10.1.1"/>
    </reaction>
</comment>
<keyword evidence="5" id="KW-0501">Molybdenum cofactor biosynthesis</keyword>
<dbReference type="Proteomes" id="UP000095214">
    <property type="component" value="Chromosome"/>
</dbReference>
<dbReference type="EC" id="2.10.1.1" evidence="5"/>
<dbReference type="Gene3D" id="2.40.340.10">
    <property type="entry name" value="MoeA, C-terminal, domain IV"/>
    <property type="match status" value="1"/>
</dbReference>
<dbReference type="InterPro" id="IPR036688">
    <property type="entry name" value="MoeA_C_domain_IV_sf"/>
</dbReference>
<dbReference type="SUPFAM" id="SSF53218">
    <property type="entry name" value="Molybdenum cofactor biosynthesis proteins"/>
    <property type="match status" value="1"/>
</dbReference>
<feature type="domain" description="MoaB/Mog" evidence="6">
    <location>
        <begin position="187"/>
        <end position="325"/>
    </location>
</feature>
<dbReference type="Gene3D" id="2.170.190.11">
    <property type="entry name" value="Molybdopterin biosynthesis moea protein, domain 3"/>
    <property type="match status" value="1"/>
</dbReference>
<keyword evidence="3 5" id="KW-0500">Molybdenum</keyword>
<evidence type="ECO:0000259" key="6">
    <source>
        <dbReference type="SMART" id="SM00852"/>
    </source>
</evidence>
<dbReference type="Pfam" id="PF00994">
    <property type="entry name" value="MoCF_biosynth"/>
    <property type="match status" value="1"/>
</dbReference>
<evidence type="ECO:0000313" key="8">
    <source>
        <dbReference type="Proteomes" id="UP000095214"/>
    </source>
</evidence>
<gene>
    <name evidence="7" type="ORF">BH719_07630</name>
</gene>
<protein>
    <recommendedName>
        <fullName evidence="5">Molybdopterin molybdenumtransferase</fullName>
        <ecNumber evidence="5">2.10.1.1</ecNumber>
    </recommendedName>
</protein>
<dbReference type="GO" id="GO:0005829">
    <property type="term" value="C:cytosol"/>
    <property type="evidence" value="ECO:0007669"/>
    <property type="project" value="TreeGrafter"/>
</dbReference>
<evidence type="ECO:0000256" key="4">
    <source>
        <dbReference type="ARBA" id="ARBA00047317"/>
    </source>
</evidence>
<dbReference type="Gene3D" id="3.90.105.10">
    <property type="entry name" value="Molybdopterin biosynthesis moea protein, domain 2"/>
    <property type="match status" value="1"/>
</dbReference>
<comment type="cofactor">
    <cofactor evidence="5">
        <name>Mg(2+)</name>
        <dbReference type="ChEBI" id="CHEBI:18420"/>
    </cofactor>
</comment>
<evidence type="ECO:0000256" key="1">
    <source>
        <dbReference type="ARBA" id="ARBA00002901"/>
    </source>
</evidence>
<dbReference type="InterPro" id="IPR005110">
    <property type="entry name" value="MoeA_linker/N"/>
</dbReference>
<dbReference type="InterPro" id="IPR001453">
    <property type="entry name" value="MoaB/Mog_dom"/>
</dbReference>
<comment type="similarity">
    <text evidence="2 5">Belongs to the MoeA family.</text>
</comment>
<organism evidence="7 8">
    <name type="scientific">Pauljensenia hongkongensis</name>
    <dbReference type="NCBI Taxonomy" id="178339"/>
    <lineage>
        <taxon>Bacteria</taxon>
        <taxon>Bacillati</taxon>
        <taxon>Actinomycetota</taxon>
        <taxon>Actinomycetes</taxon>
        <taxon>Actinomycetales</taxon>
        <taxon>Actinomycetaceae</taxon>
        <taxon>Pauljensenia</taxon>
    </lineage>
</organism>
<name>A0A1D8B3L1_9ACTO</name>
<dbReference type="GO" id="GO:0046872">
    <property type="term" value="F:metal ion binding"/>
    <property type="evidence" value="ECO:0007669"/>
    <property type="project" value="UniProtKB-UniRule"/>
</dbReference>
<keyword evidence="5" id="KW-0479">Metal-binding</keyword>
<evidence type="ECO:0000256" key="3">
    <source>
        <dbReference type="ARBA" id="ARBA00022505"/>
    </source>
</evidence>
<comment type="pathway">
    <text evidence="5">Cofactor biosynthesis; molybdopterin biosynthesis.</text>
</comment>
<dbReference type="InterPro" id="IPR036135">
    <property type="entry name" value="MoeA_linker/N_sf"/>
</dbReference>
<reference evidence="7 8" key="1">
    <citation type="submission" date="2016-09" db="EMBL/GenBank/DDBJ databases">
        <title>Complete genome sequence of Actinomyces hongkongensis HKU8.</title>
        <authorList>
            <person name="Gao Y.-X."/>
            <person name="Zhou Y.-Y."/>
            <person name="Xie Y."/>
            <person name="Wang M."/>
            <person name="Wang S.-J."/>
            <person name="Shen S.-G."/>
        </authorList>
    </citation>
    <scope>NUCLEOTIDE SEQUENCE [LARGE SCALE GENOMIC DNA]</scope>
    <source>
        <strain evidence="7 8">HKU8</strain>
    </source>
</reference>
<comment type="function">
    <text evidence="1 5">Catalyzes the insertion of molybdate into adenylated molybdopterin with the concomitant release of AMP.</text>
</comment>
<dbReference type="InterPro" id="IPR038987">
    <property type="entry name" value="MoeA-like"/>
</dbReference>
<dbReference type="SMART" id="SM00852">
    <property type="entry name" value="MoCF_biosynth"/>
    <property type="match status" value="1"/>
</dbReference>
<keyword evidence="5" id="KW-0460">Magnesium</keyword>
<evidence type="ECO:0000313" key="7">
    <source>
        <dbReference type="EMBL" id="AOS47727.1"/>
    </source>
</evidence>
<dbReference type="RefSeq" id="WP_009744246.1">
    <property type="nucleotide sequence ID" value="NZ_CP017298.1"/>
</dbReference>
<dbReference type="GO" id="GO:0006777">
    <property type="term" value="P:Mo-molybdopterin cofactor biosynthetic process"/>
    <property type="evidence" value="ECO:0007669"/>
    <property type="project" value="UniProtKB-UniRule"/>
</dbReference>
<dbReference type="PANTHER" id="PTHR10192:SF5">
    <property type="entry name" value="GEPHYRIN"/>
    <property type="match status" value="1"/>
</dbReference>